<gene>
    <name evidence="8" type="ORF">G3572_16585</name>
</gene>
<dbReference type="PANTHER" id="PTHR32322:SF2">
    <property type="entry name" value="EAMA DOMAIN-CONTAINING PROTEIN"/>
    <property type="match status" value="1"/>
</dbReference>
<dbReference type="SUPFAM" id="SSF103481">
    <property type="entry name" value="Multidrug resistance efflux transporter EmrE"/>
    <property type="match status" value="2"/>
</dbReference>
<dbReference type="Proteomes" id="UP000481421">
    <property type="component" value="Unassembled WGS sequence"/>
</dbReference>
<name>A0A6B3RSU3_9RHOB</name>
<dbReference type="RefSeq" id="WP_164613941.1">
    <property type="nucleotide sequence ID" value="NZ_JAAIKE010000006.1"/>
</dbReference>
<comment type="similarity">
    <text evidence="2">Belongs to the EamA transporter family.</text>
</comment>
<dbReference type="Pfam" id="PF00892">
    <property type="entry name" value="EamA"/>
    <property type="match status" value="2"/>
</dbReference>
<feature type="transmembrane region" description="Helical" evidence="6">
    <location>
        <begin position="35"/>
        <end position="56"/>
    </location>
</feature>
<evidence type="ECO:0000313" key="9">
    <source>
        <dbReference type="Proteomes" id="UP000481421"/>
    </source>
</evidence>
<dbReference type="AlphaFoldDB" id="A0A6B3RSU3"/>
<feature type="transmembrane region" description="Helical" evidence="6">
    <location>
        <begin position="184"/>
        <end position="206"/>
    </location>
</feature>
<proteinExistence type="inferred from homology"/>
<feature type="transmembrane region" description="Helical" evidence="6">
    <location>
        <begin position="68"/>
        <end position="90"/>
    </location>
</feature>
<dbReference type="InterPro" id="IPR000620">
    <property type="entry name" value="EamA_dom"/>
</dbReference>
<dbReference type="InterPro" id="IPR050638">
    <property type="entry name" value="AA-Vitamin_Transporters"/>
</dbReference>
<feature type="transmembrane region" description="Helical" evidence="6">
    <location>
        <begin position="218"/>
        <end position="237"/>
    </location>
</feature>
<organism evidence="8 9">
    <name type="scientific">Pseudotabrizicola algicola</name>
    <dbReference type="NCBI Taxonomy" id="2709381"/>
    <lineage>
        <taxon>Bacteria</taxon>
        <taxon>Pseudomonadati</taxon>
        <taxon>Pseudomonadota</taxon>
        <taxon>Alphaproteobacteria</taxon>
        <taxon>Rhodobacterales</taxon>
        <taxon>Paracoccaceae</taxon>
        <taxon>Pseudotabrizicola</taxon>
    </lineage>
</organism>
<protein>
    <submittedName>
        <fullName evidence="8">DMT family transporter</fullName>
    </submittedName>
</protein>
<keyword evidence="4 6" id="KW-1133">Transmembrane helix</keyword>
<dbReference type="InterPro" id="IPR037185">
    <property type="entry name" value="EmrE-like"/>
</dbReference>
<dbReference type="EMBL" id="JAAIKE010000006">
    <property type="protein sequence ID" value="NEX47828.1"/>
    <property type="molecule type" value="Genomic_DNA"/>
</dbReference>
<evidence type="ECO:0000313" key="8">
    <source>
        <dbReference type="EMBL" id="NEX47828.1"/>
    </source>
</evidence>
<keyword evidence="3 6" id="KW-0812">Transmembrane</keyword>
<feature type="transmembrane region" description="Helical" evidence="6">
    <location>
        <begin position="126"/>
        <end position="144"/>
    </location>
</feature>
<evidence type="ECO:0000256" key="5">
    <source>
        <dbReference type="ARBA" id="ARBA00023136"/>
    </source>
</evidence>
<evidence type="ECO:0000259" key="7">
    <source>
        <dbReference type="Pfam" id="PF00892"/>
    </source>
</evidence>
<feature type="transmembrane region" description="Helical" evidence="6">
    <location>
        <begin position="269"/>
        <end position="287"/>
    </location>
</feature>
<comment type="subcellular location">
    <subcellularLocation>
        <location evidence="1">Membrane</location>
        <topology evidence="1">Multi-pass membrane protein</topology>
    </subcellularLocation>
</comment>
<feature type="domain" description="EamA" evidence="7">
    <location>
        <begin position="156"/>
        <end position="287"/>
    </location>
</feature>
<evidence type="ECO:0000256" key="3">
    <source>
        <dbReference type="ARBA" id="ARBA00022692"/>
    </source>
</evidence>
<feature type="transmembrane region" description="Helical" evidence="6">
    <location>
        <begin position="96"/>
        <end position="114"/>
    </location>
</feature>
<keyword evidence="9" id="KW-1185">Reference proteome</keyword>
<accession>A0A6B3RSU3</accession>
<feature type="transmembrane region" description="Helical" evidence="6">
    <location>
        <begin position="244"/>
        <end position="263"/>
    </location>
</feature>
<feature type="domain" description="EamA" evidence="7">
    <location>
        <begin position="8"/>
        <end position="140"/>
    </location>
</feature>
<reference evidence="8 9" key="1">
    <citation type="submission" date="2020-02" db="EMBL/GenBank/DDBJ databases">
        <title>Rhodobacter algicola sp. nov., isolated from microalga culture.</title>
        <authorList>
            <person name="Park C.-Y."/>
        </authorList>
    </citation>
    <scope>NUCLEOTIDE SEQUENCE [LARGE SCALE GENOMIC DNA]</scope>
    <source>
        <strain evidence="8 9">ETT8</strain>
    </source>
</reference>
<dbReference type="PANTHER" id="PTHR32322">
    <property type="entry name" value="INNER MEMBRANE TRANSPORTER"/>
    <property type="match status" value="1"/>
</dbReference>
<comment type="caution">
    <text evidence="8">The sequence shown here is derived from an EMBL/GenBank/DDBJ whole genome shotgun (WGS) entry which is preliminary data.</text>
</comment>
<sequence length="299" mass="31227">MSEHRLFALVLLALGLGWGLTQPLGKLATSTGHQPFGLIFWQLVICTLVLGALSLLRGKGVVLTRQALVFALVVAVLGTLVPNATFYTSIQHLPSGIMSILISAVPMLSFPMALALGMDRFSLRRIAGLALGLIGVALIAAPGAGLPGHLLAFLPLALVGPLFYAMEANYVARRGTGGMDAVQAMFMASLVGMILCLPVTLATGQWIDPRGGWGVAEWGLIGSSVVHALCYAGYVWLAARAGAVFAAQCSYLVTGAGVIWAMLLLGERLQPLVWAALVVMLAGVAMVQPRAAARTEQGA</sequence>
<keyword evidence="5 6" id="KW-0472">Membrane</keyword>
<evidence type="ECO:0000256" key="4">
    <source>
        <dbReference type="ARBA" id="ARBA00022989"/>
    </source>
</evidence>
<evidence type="ECO:0000256" key="2">
    <source>
        <dbReference type="ARBA" id="ARBA00007362"/>
    </source>
</evidence>
<evidence type="ECO:0000256" key="1">
    <source>
        <dbReference type="ARBA" id="ARBA00004141"/>
    </source>
</evidence>
<dbReference type="GO" id="GO:0016020">
    <property type="term" value="C:membrane"/>
    <property type="evidence" value="ECO:0007669"/>
    <property type="project" value="UniProtKB-SubCell"/>
</dbReference>
<feature type="transmembrane region" description="Helical" evidence="6">
    <location>
        <begin position="150"/>
        <end position="172"/>
    </location>
</feature>
<evidence type="ECO:0000256" key="6">
    <source>
        <dbReference type="SAM" id="Phobius"/>
    </source>
</evidence>